<protein>
    <submittedName>
        <fullName evidence="2">Uncharacterized protein</fullName>
    </submittedName>
</protein>
<evidence type="ECO:0000313" key="3">
    <source>
        <dbReference type="Proteomes" id="UP001597391"/>
    </source>
</evidence>
<evidence type="ECO:0000313" key="2">
    <source>
        <dbReference type="EMBL" id="MFD2840875.1"/>
    </source>
</evidence>
<keyword evidence="3" id="KW-1185">Reference proteome</keyword>
<accession>A0ABW5XEG0</accession>
<organism evidence="2 3">
    <name type="scientific">Populibacterium corticicola</name>
    <dbReference type="NCBI Taxonomy" id="1812826"/>
    <lineage>
        <taxon>Bacteria</taxon>
        <taxon>Bacillati</taxon>
        <taxon>Actinomycetota</taxon>
        <taxon>Actinomycetes</taxon>
        <taxon>Micrococcales</taxon>
        <taxon>Jonesiaceae</taxon>
        <taxon>Populibacterium</taxon>
    </lineage>
</organism>
<name>A0ABW5XEG0_9MICO</name>
<evidence type="ECO:0000256" key="1">
    <source>
        <dbReference type="SAM" id="MobiDB-lite"/>
    </source>
</evidence>
<dbReference type="RefSeq" id="WP_377466805.1">
    <property type="nucleotide sequence ID" value="NZ_JBHUOP010000004.1"/>
</dbReference>
<reference evidence="3" key="1">
    <citation type="journal article" date="2019" name="Int. J. Syst. Evol. Microbiol.">
        <title>The Global Catalogue of Microorganisms (GCM) 10K type strain sequencing project: providing services to taxonomists for standard genome sequencing and annotation.</title>
        <authorList>
            <consortium name="The Broad Institute Genomics Platform"/>
            <consortium name="The Broad Institute Genome Sequencing Center for Infectious Disease"/>
            <person name="Wu L."/>
            <person name="Ma J."/>
        </authorList>
    </citation>
    <scope>NUCLEOTIDE SEQUENCE [LARGE SCALE GENOMIC DNA]</scope>
    <source>
        <strain evidence="3">KCTC 33576</strain>
    </source>
</reference>
<comment type="caution">
    <text evidence="2">The sequence shown here is derived from an EMBL/GenBank/DDBJ whole genome shotgun (WGS) entry which is preliminary data.</text>
</comment>
<dbReference type="EMBL" id="JBHUOP010000004">
    <property type="protein sequence ID" value="MFD2840875.1"/>
    <property type="molecule type" value="Genomic_DNA"/>
</dbReference>
<sequence>MKRKNVTAEAIRRSAMRSTRASAALENRSVPVGSKRSDRVEVFLATRNKQA</sequence>
<gene>
    <name evidence="2" type="ORF">ACFSYH_09875</name>
</gene>
<proteinExistence type="predicted"/>
<dbReference type="Proteomes" id="UP001597391">
    <property type="component" value="Unassembled WGS sequence"/>
</dbReference>
<feature type="region of interest" description="Disordered" evidence="1">
    <location>
        <begin position="1"/>
        <end position="30"/>
    </location>
</feature>